<evidence type="ECO:0000313" key="2">
    <source>
        <dbReference type="EMBL" id="KAF2709555.1"/>
    </source>
</evidence>
<keyword evidence="1" id="KW-0732">Signal</keyword>
<protein>
    <recommendedName>
        <fullName evidence="4">Apple domain-containing protein</fullName>
    </recommendedName>
</protein>
<evidence type="ECO:0000313" key="3">
    <source>
        <dbReference type="Proteomes" id="UP000799428"/>
    </source>
</evidence>
<feature type="signal peptide" evidence="1">
    <location>
        <begin position="1"/>
        <end position="21"/>
    </location>
</feature>
<evidence type="ECO:0008006" key="4">
    <source>
        <dbReference type="Google" id="ProtNLM"/>
    </source>
</evidence>
<name>A0A6G1KAI7_9PLEO</name>
<dbReference type="Gene3D" id="3.50.4.10">
    <property type="entry name" value="Hepatocyte Growth Factor"/>
    <property type="match status" value="1"/>
</dbReference>
<accession>A0A6G1KAI7</accession>
<keyword evidence="3" id="KW-1185">Reference proteome</keyword>
<feature type="chain" id="PRO_5026207595" description="Apple domain-containing protein" evidence="1">
    <location>
        <begin position="22"/>
        <end position="311"/>
    </location>
</feature>
<dbReference type="Proteomes" id="UP000799428">
    <property type="component" value="Unassembled WGS sequence"/>
</dbReference>
<dbReference type="EMBL" id="MU005770">
    <property type="protein sequence ID" value="KAF2709555.1"/>
    <property type="molecule type" value="Genomic_DNA"/>
</dbReference>
<reference evidence="2" key="1">
    <citation type="journal article" date="2020" name="Stud. Mycol.">
        <title>101 Dothideomycetes genomes: a test case for predicting lifestyles and emergence of pathogens.</title>
        <authorList>
            <person name="Haridas S."/>
            <person name="Albert R."/>
            <person name="Binder M."/>
            <person name="Bloem J."/>
            <person name="Labutti K."/>
            <person name="Salamov A."/>
            <person name="Andreopoulos B."/>
            <person name="Baker S."/>
            <person name="Barry K."/>
            <person name="Bills G."/>
            <person name="Bluhm B."/>
            <person name="Cannon C."/>
            <person name="Castanera R."/>
            <person name="Culley D."/>
            <person name="Daum C."/>
            <person name="Ezra D."/>
            <person name="Gonzalez J."/>
            <person name="Henrissat B."/>
            <person name="Kuo A."/>
            <person name="Liang C."/>
            <person name="Lipzen A."/>
            <person name="Lutzoni F."/>
            <person name="Magnuson J."/>
            <person name="Mondo S."/>
            <person name="Nolan M."/>
            <person name="Ohm R."/>
            <person name="Pangilinan J."/>
            <person name="Park H.-J."/>
            <person name="Ramirez L."/>
            <person name="Alfaro M."/>
            <person name="Sun H."/>
            <person name="Tritt A."/>
            <person name="Yoshinaga Y."/>
            <person name="Zwiers L.-H."/>
            <person name="Turgeon B."/>
            <person name="Goodwin S."/>
            <person name="Spatafora J."/>
            <person name="Crous P."/>
            <person name="Grigoriev I."/>
        </authorList>
    </citation>
    <scope>NUCLEOTIDE SEQUENCE</scope>
    <source>
        <strain evidence="2">CBS 279.74</strain>
    </source>
</reference>
<gene>
    <name evidence="2" type="ORF">K504DRAFT_491027</name>
</gene>
<proteinExistence type="predicted"/>
<dbReference type="OrthoDB" id="3778206at2759"/>
<sequence>MVNAVLIAAAAVSSLLPSSTPVGPDCPVNPTCPANDGCLWRDATGLGWMTGCYTNLAGGDMVVAQTNDFTECVNACSVTPGCVGISYTSGFCYLKESQQPPVVNPVVAAAWITGSANAATPTSNAYSACPSTITCPENDSCSWMSTNGRLLTIRCNRDFYGGDAISRTAGSLADCVGLCLNLDVPCVAVSYDSFQDGNSGGLCFLKSQMSTPVYDSHIHAAYINKNIVGAPKVLAPVRPGLRTTTTTITITQTTLQTVTSTSSSSPSPVTFQSDDVQSTINSSLAVNGSQTASAPAVLNGLDLPVTILAAN</sequence>
<organism evidence="2 3">
    <name type="scientific">Pleomassaria siparia CBS 279.74</name>
    <dbReference type="NCBI Taxonomy" id="1314801"/>
    <lineage>
        <taxon>Eukaryota</taxon>
        <taxon>Fungi</taxon>
        <taxon>Dikarya</taxon>
        <taxon>Ascomycota</taxon>
        <taxon>Pezizomycotina</taxon>
        <taxon>Dothideomycetes</taxon>
        <taxon>Pleosporomycetidae</taxon>
        <taxon>Pleosporales</taxon>
        <taxon>Pleomassariaceae</taxon>
        <taxon>Pleomassaria</taxon>
    </lineage>
</organism>
<dbReference type="AlphaFoldDB" id="A0A6G1KAI7"/>
<evidence type="ECO:0000256" key="1">
    <source>
        <dbReference type="SAM" id="SignalP"/>
    </source>
</evidence>